<sequence length="140" mass="16238">MVTASVDHIVAIVERFHRDMGRLAPDEATNLFTDYAYIQMMMKEPYVGREEIHEMFTIWFTSHTDIVTTPRTVTGQDNRVAVEWVDISDHEGKHYEVPCFGIFEFDGDKIAAWRLYYDYALERGQKAGLKLPIYETAPQA</sequence>
<dbReference type="Pfam" id="PF12680">
    <property type="entry name" value="SnoaL_2"/>
    <property type="match status" value="1"/>
</dbReference>
<feature type="domain" description="SnoaL-like" evidence="1">
    <location>
        <begin position="13"/>
        <end position="113"/>
    </location>
</feature>
<comment type="caution">
    <text evidence="2">The sequence shown here is derived from an EMBL/GenBank/DDBJ whole genome shotgun (WGS) entry which is preliminary data.</text>
</comment>
<reference evidence="2 3" key="1">
    <citation type="journal article" date="2019" name="Int. J. Syst. Evol. Microbiol.">
        <title>The Global Catalogue of Microorganisms (GCM) 10K type strain sequencing project: providing services to taxonomists for standard genome sequencing and annotation.</title>
        <authorList>
            <consortium name="The Broad Institute Genomics Platform"/>
            <consortium name="The Broad Institute Genome Sequencing Center for Infectious Disease"/>
            <person name="Wu L."/>
            <person name="Ma J."/>
        </authorList>
    </citation>
    <scope>NUCLEOTIDE SEQUENCE [LARGE SCALE GENOMIC DNA]</scope>
    <source>
        <strain evidence="2 3">JCM 16009</strain>
    </source>
</reference>
<evidence type="ECO:0000313" key="3">
    <source>
        <dbReference type="Proteomes" id="UP001500449"/>
    </source>
</evidence>
<evidence type="ECO:0000259" key="1">
    <source>
        <dbReference type="Pfam" id="PF12680"/>
    </source>
</evidence>
<organism evidence="2 3">
    <name type="scientific">Pseudonocardia ailaonensis</name>
    <dbReference type="NCBI Taxonomy" id="367279"/>
    <lineage>
        <taxon>Bacteria</taxon>
        <taxon>Bacillati</taxon>
        <taxon>Actinomycetota</taxon>
        <taxon>Actinomycetes</taxon>
        <taxon>Pseudonocardiales</taxon>
        <taxon>Pseudonocardiaceae</taxon>
        <taxon>Pseudonocardia</taxon>
    </lineage>
</organism>
<dbReference type="InterPro" id="IPR037401">
    <property type="entry name" value="SnoaL-like"/>
</dbReference>
<proteinExistence type="predicted"/>
<dbReference type="InterPro" id="IPR032710">
    <property type="entry name" value="NTF2-like_dom_sf"/>
</dbReference>
<dbReference type="EMBL" id="BAAAQK010000005">
    <property type="protein sequence ID" value="GAA1844419.1"/>
    <property type="molecule type" value="Genomic_DNA"/>
</dbReference>
<accession>A0ABN2MYX9</accession>
<dbReference type="Proteomes" id="UP001500449">
    <property type="component" value="Unassembled WGS sequence"/>
</dbReference>
<keyword evidence="3" id="KW-1185">Reference proteome</keyword>
<dbReference type="SUPFAM" id="SSF54427">
    <property type="entry name" value="NTF2-like"/>
    <property type="match status" value="1"/>
</dbReference>
<gene>
    <name evidence="2" type="ORF">GCM10009836_24810</name>
</gene>
<evidence type="ECO:0000313" key="2">
    <source>
        <dbReference type="EMBL" id="GAA1844419.1"/>
    </source>
</evidence>
<dbReference type="Gene3D" id="3.10.450.50">
    <property type="match status" value="1"/>
</dbReference>
<protein>
    <recommendedName>
        <fullName evidence="1">SnoaL-like domain-containing protein</fullName>
    </recommendedName>
</protein>
<dbReference type="RefSeq" id="WP_344415696.1">
    <property type="nucleotide sequence ID" value="NZ_BAAAQK010000005.1"/>
</dbReference>
<name>A0ABN2MYX9_9PSEU</name>